<dbReference type="RefSeq" id="WP_152544839.1">
    <property type="nucleotide sequence ID" value="NZ_JHAC01000019.1"/>
</dbReference>
<feature type="chain" id="PRO_5001485598" evidence="2">
    <location>
        <begin position="21"/>
        <end position="93"/>
    </location>
</feature>
<keyword evidence="1" id="KW-0040">ANK repeat</keyword>
<name>A0A016QRK2_9DEIO</name>
<feature type="repeat" description="ANK" evidence="1">
    <location>
        <begin position="61"/>
        <end position="93"/>
    </location>
</feature>
<dbReference type="SUPFAM" id="SSF48403">
    <property type="entry name" value="Ankyrin repeat"/>
    <property type="match status" value="1"/>
</dbReference>
<dbReference type="Proteomes" id="UP000020492">
    <property type="component" value="Unassembled WGS sequence"/>
</dbReference>
<evidence type="ECO:0000256" key="2">
    <source>
        <dbReference type="SAM" id="SignalP"/>
    </source>
</evidence>
<keyword evidence="2" id="KW-0732">Signal</keyword>
<comment type="caution">
    <text evidence="3">The sequence shown here is derived from an EMBL/GenBank/DDBJ whole genome shotgun (WGS) entry which is preliminary data.</text>
</comment>
<organism evidence="3 4">
    <name type="scientific">Deinococcus phoenicis</name>
    <dbReference type="NCBI Taxonomy" id="1476583"/>
    <lineage>
        <taxon>Bacteria</taxon>
        <taxon>Thermotogati</taxon>
        <taxon>Deinococcota</taxon>
        <taxon>Deinococci</taxon>
        <taxon>Deinococcales</taxon>
        <taxon>Deinococcaceae</taxon>
        <taxon>Deinococcus</taxon>
    </lineage>
</organism>
<feature type="signal peptide" evidence="2">
    <location>
        <begin position="1"/>
        <end position="20"/>
    </location>
</feature>
<dbReference type="OrthoDB" id="9812708at2"/>
<dbReference type="PROSITE" id="PS50297">
    <property type="entry name" value="ANK_REP_REGION"/>
    <property type="match status" value="1"/>
</dbReference>
<dbReference type="Pfam" id="PF00023">
    <property type="entry name" value="Ank"/>
    <property type="match status" value="1"/>
</dbReference>
<dbReference type="PATRIC" id="fig|1476583.3.peg.1285"/>
<dbReference type="PROSITE" id="PS50088">
    <property type="entry name" value="ANK_REPEAT"/>
    <property type="match status" value="1"/>
</dbReference>
<reference evidence="3 4" key="1">
    <citation type="submission" date="2014-03" db="EMBL/GenBank/DDBJ databases">
        <title>Draft genome sequence of Deinococcus phoenicis 1P10ME.</title>
        <authorList>
            <person name="Stepanov V.G."/>
            <person name="Vaishampayan P."/>
            <person name="Venkateswaran K."/>
            <person name="Fox G.E."/>
        </authorList>
    </citation>
    <scope>NUCLEOTIDE SEQUENCE [LARGE SCALE GENOMIC DNA]</scope>
    <source>
        <strain evidence="3 4">1P10ME</strain>
    </source>
</reference>
<sequence length="93" mass="9494">MRPVLLAVLLVLPWSGVGGAATPPSPTTLNAALWQAAERGDAARVRDRLKRGASANTRRADGRTALTSAALGNPTAVARLLIGAGADPDPASW</sequence>
<evidence type="ECO:0000313" key="3">
    <source>
        <dbReference type="EMBL" id="EYB68596.1"/>
    </source>
</evidence>
<proteinExistence type="predicted"/>
<dbReference type="EMBL" id="JHAC01000019">
    <property type="protein sequence ID" value="EYB68596.1"/>
    <property type="molecule type" value="Genomic_DNA"/>
</dbReference>
<dbReference type="Gene3D" id="1.25.40.20">
    <property type="entry name" value="Ankyrin repeat-containing domain"/>
    <property type="match status" value="1"/>
</dbReference>
<dbReference type="InterPro" id="IPR002110">
    <property type="entry name" value="Ankyrin_rpt"/>
</dbReference>
<keyword evidence="4" id="KW-1185">Reference proteome</keyword>
<evidence type="ECO:0000313" key="4">
    <source>
        <dbReference type="Proteomes" id="UP000020492"/>
    </source>
</evidence>
<dbReference type="AlphaFoldDB" id="A0A016QRK2"/>
<dbReference type="STRING" id="1476583.DEIPH_ctg019orf0009"/>
<dbReference type="InterPro" id="IPR036770">
    <property type="entry name" value="Ankyrin_rpt-contain_sf"/>
</dbReference>
<protein>
    <submittedName>
        <fullName evidence="3">Uncharacterized protein</fullName>
    </submittedName>
</protein>
<gene>
    <name evidence="3" type="ORF">DEIPH_ctg019orf0009</name>
</gene>
<evidence type="ECO:0000256" key="1">
    <source>
        <dbReference type="PROSITE-ProRule" id="PRU00023"/>
    </source>
</evidence>
<accession>A0A016QRK2</accession>